<dbReference type="AlphaFoldDB" id="A0AAE0E1A5"/>
<protein>
    <submittedName>
        <fullName evidence="1">Uncharacterized protein</fullName>
    </submittedName>
</protein>
<organism evidence="1 2">
    <name type="scientific">Dipteronia sinensis</name>
    <dbReference type="NCBI Taxonomy" id="43782"/>
    <lineage>
        <taxon>Eukaryota</taxon>
        <taxon>Viridiplantae</taxon>
        <taxon>Streptophyta</taxon>
        <taxon>Embryophyta</taxon>
        <taxon>Tracheophyta</taxon>
        <taxon>Spermatophyta</taxon>
        <taxon>Magnoliopsida</taxon>
        <taxon>eudicotyledons</taxon>
        <taxon>Gunneridae</taxon>
        <taxon>Pentapetalae</taxon>
        <taxon>rosids</taxon>
        <taxon>malvids</taxon>
        <taxon>Sapindales</taxon>
        <taxon>Sapindaceae</taxon>
        <taxon>Hippocastanoideae</taxon>
        <taxon>Acereae</taxon>
        <taxon>Dipteronia</taxon>
    </lineage>
</organism>
<dbReference type="EMBL" id="JANJYJ010000007">
    <property type="protein sequence ID" value="KAK3199182.1"/>
    <property type="molecule type" value="Genomic_DNA"/>
</dbReference>
<reference evidence="1" key="1">
    <citation type="journal article" date="2023" name="Plant J.">
        <title>Genome sequences and population genomics provide insights into the demographic history, inbreeding, and mutation load of two 'living fossil' tree species of Dipteronia.</title>
        <authorList>
            <person name="Feng Y."/>
            <person name="Comes H.P."/>
            <person name="Chen J."/>
            <person name="Zhu S."/>
            <person name="Lu R."/>
            <person name="Zhang X."/>
            <person name="Li P."/>
            <person name="Qiu J."/>
            <person name="Olsen K.M."/>
            <person name="Qiu Y."/>
        </authorList>
    </citation>
    <scope>NUCLEOTIDE SEQUENCE</scope>
    <source>
        <strain evidence="1">NBL</strain>
    </source>
</reference>
<name>A0AAE0E1A5_9ROSI</name>
<evidence type="ECO:0000313" key="2">
    <source>
        <dbReference type="Proteomes" id="UP001281410"/>
    </source>
</evidence>
<accession>A0AAE0E1A5</accession>
<keyword evidence="2" id="KW-1185">Reference proteome</keyword>
<dbReference type="Proteomes" id="UP001281410">
    <property type="component" value="Unassembled WGS sequence"/>
</dbReference>
<comment type="caution">
    <text evidence="1">The sequence shown here is derived from an EMBL/GenBank/DDBJ whole genome shotgun (WGS) entry which is preliminary data.</text>
</comment>
<proteinExistence type="predicted"/>
<gene>
    <name evidence="1" type="ORF">Dsin_022597</name>
</gene>
<evidence type="ECO:0000313" key="1">
    <source>
        <dbReference type="EMBL" id="KAK3199182.1"/>
    </source>
</evidence>
<sequence length="96" mass="10857">MAESRCDSGEICSVFCEVQQPCKPMIWVHSTLLSAHMNAPAPTHKTLKLSHKFSLEATKSAAWDNEVDHLKFSYNGQDLAISEPSIHQIRESFRQE</sequence>